<evidence type="ECO:0000256" key="8">
    <source>
        <dbReference type="SAM" id="Phobius"/>
    </source>
</evidence>
<feature type="transmembrane region" description="Helical" evidence="8">
    <location>
        <begin position="63"/>
        <end position="87"/>
    </location>
</feature>
<feature type="transmembrane region" description="Helical" evidence="8">
    <location>
        <begin position="93"/>
        <end position="116"/>
    </location>
</feature>
<comment type="caution">
    <text evidence="9">The sequence shown here is derived from an EMBL/GenBank/DDBJ whole genome shotgun (WGS) entry which is preliminary data.</text>
</comment>
<keyword evidence="10" id="KW-1185">Reference proteome</keyword>
<dbReference type="NCBIfam" id="NF046081">
    <property type="entry name" value="exosort_XrtX"/>
    <property type="match status" value="1"/>
</dbReference>
<reference evidence="10" key="1">
    <citation type="journal article" date="2019" name="Int. J. Syst. Evol. Microbiol.">
        <title>The Global Catalogue of Microorganisms (GCM) 10K type strain sequencing project: providing services to taxonomists for standard genome sequencing and annotation.</title>
        <authorList>
            <consortium name="The Broad Institute Genomics Platform"/>
            <consortium name="The Broad Institute Genome Sequencing Center for Infectious Disease"/>
            <person name="Wu L."/>
            <person name="Ma J."/>
        </authorList>
    </citation>
    <scope>NUCLEOTIDE SEQUENCE [LARGE SCALE GENOMIC DNA]</scope>
    <source>
        <strain evidence="10">JCM 17841</strain>
    </source>
</reference>
<comment type="subcellular location">
    <subcellularLocation>
        <location evidence="1">Cell membrane</location>
        <topology evidence="1">Multi-pass membrane protein</topology>
    </subcellularLocation>
</comment>
<keyword evidence="5" id="KW-0378">Hydrolase</keyword>
<evidence type="ECO:0000313" key="9">
    <source>
        <dbReference type="EMBL" id="GAA4498602.1"/>
    </source>
</evidence>
<dbReference type="InterPro" id="IPR019127">
    <property type="entry name" value="Exosortase"/>
</dbReference>
<proteinExistence type="predicted"/>
<keyword evidence="2" id="KW-1003">Cell membrane</keyword>
<dbReference type="NCBIfam" id="TIGR04178">
    <property type="entry name" value="exo_archaeo"/>
    <property type="match status" value="1"/>
</dbReference>
<gene>
    <name evidence="9" type="ORF">GCM10023172_15900</name>
</gene>
<sequence>MLVAAALYLGWLIGYEGFIGPDGRLDTWLATNIAAASAGLLRVLGFAASAASSLLLMNNRPAVIVGAPCDGLVLYALFAGFIVAFPAPARPKLWFIPGGIVALYLLNIVRVGALALNQHYAHQSVDFNHHYTFSFVVYAFICLLWVQWVRRYGNLTDAA</sequence>
<evidence type="ECO:0000256" key="3">
    <source>
        <dbReference type="ARBA" id="ARBA00022670"/>
    </source>
</evidence>
<keyword evidence="7 8" id="KW-0472">Membrane</keyword>
<feature type="transmembrane region" description="Helical" evidence="8">
    <location>
        <begin position="128"/>
        <end position="148"/>
    </location>
</feature>
<keyword evidence="4 8" id="KW-0812">Transmembrane</keyword>
<evidence type="ECO:0000256" key="6">
    <source>
        <dbReference type="ARBA" id="ARBA00022989"/>
    </source>
</evidence>
<dbReference type="InterPro" id="IPR026392">
    <property type="entry name" value="Exo/Archaeosortase_dom"/>
</dbReference>
<dbReference type="Proteomes" id="UP001501243">
    <property type="component" value="Unassembled WGS sequence"/>
</dbReference>
<evidence type="ECO:0000256" key="1">
    <source>
        <dbReference type="ARBA" id="ARBA00004651"/>
    </source>
</evidence>
<keyword evidence="3" id="KW-0645">Protease</keyword>
<feature type="transmembrane region" description="Helical" evidence="8">
    <location>
        <begin position="33"/>
        <end position="56"/>
    </location>
</feature>
<name>A0ABP8Q9X6_9BACT</name>
<evidence type="ECO:0000256" key="4">
    <source>
        <dbReference type="ARBA" id="ARBA00022692"/>
    </source>
</evidence>
<keyword evidence="6 8" id="KW-1133">Transmembrane helix</keyword>
<evidence type="ECO:0000313" key="10">
    <source>
        <dbReference type="Proteomes" id="UP001501243"/>
    </source>
</evidence>
<protein>
    <submittedName>
        <fullName evidence="9">Archaeosortase/exosortase family protein</fullName>
    </submittedName>
</protein>
<evidence type="ECO:0000256" key="5">
    <source>
        <dbReference type="ARBA" id="ARBA00022801"/>
    </source>
</evidence>
<organism evidence="9 10">
    <name type="scientific">Hymenobacter ginsengisoli</name>
    <dbReference type="NCBI Taxonomy" id="1051626"/>
    <lineage>
        <taxon>Bacteria</taxon>
        <taxon>Pseudomonadati</taxon>
        <taxon>Bacteroidota</taxon>
        <taxon>Cytophagia</taxon>
        <taxon>Cytophagales</taxon>
        <taxon>Hymenobacteraceae</taxon>
        <taxon>Hymenobacter</taxon>
    </lineage>
</organism>
<evidence type="ECO:0000256" key="7">
    <source>
        <dbReference type="ARBA" id="ARBA00023136"/>
    </source>
</evidence>
<dbReference type="EMBL" id="BAABGQ010000005">
    <property type="protein sequence ID" value="GAA4498602.1"/>
    <property type="molecule type" value="Genomic_DNA"/>
</dbReference>
<evidence type="ECO:0000256" key="2">
    <source>
        <dbReference type="ARBA" id="ARBA00022475"/>
    </source>
</evidence>
<dbReference type="Pfam" id="PF09721">
    <property type="entry name" value="Exosortase_EpsH"/>
    <property type="match status" value="1"/>
</dbReference>
<accession>A0ABP8Q9X6</accession>